<dbReference type="InterPro" id="IPR039766">
    <property type="entry name" value="Vps53"/>
</dbReference>
<dbReference type="PANTHER" id="PTHR12820">
    <property type="entry name" value="VACUOLAR SORTING PROTEIN 53"/>
    <property type="match status" value="1"/>
</dbReference>
<dbReference type="Pfam" id="PF04100">
    <property type="entry name" value="Vps53_N"/>
    <property type="match status" value="1"/>
</dbReference>
<feature type="non-terminal residue" evidence="2">
    <location>
        <position position="1"/>
    </location>
</feature>
<reference evidence="2 3" key="1">
    <citation type="journal article" date="2024" name="BMC Genomics">
        <title>Genome assembly of redclaw crayfish (Cherax quadricarinatus) provides insights into its immune adaptation and hypoxia tolerance.</title>
        <authorList>
            <person name="Liu Z."/>
            <person name="Zheng J."/>
            <person name="Li H."/>
            <person name="Fang K."/>
            <person name="Wang S."/>
            <person name="He J."/>
            <person name="Zhou D."/>
            <person name="Weng S."/>
            <person name="Chi M."/>
            <person name="Gu Z."/>
            <person name="He J."/>
            <person name="Li F."/>
            <person name="Wang M."/>
        </authorList>
    </citation>
    <scope>NUCLEOTIDE SEQUENCE [LARGE SCALE GENOMIC DNA]</scope>
    <source>
        <strain evidence="2">ZL_2023a</strain>
    </source>
</reference>
<dbReference type="EMBL" id="JARKIK010000001">
    <property type="protein sequence ID" value="KAK8754378.1"/>
    <property type="molecule type" value="Genomic_DNA"/>
</dbReference>
<name>A0AAW0YBR8_CHEQU</name>
<evidence type="ECO:0000313" key="2">
    <source>
        <dbReference type="EMBL" id="KAK8754378.1"/>
    </source>
</evidence>
<dbReference type="GO" id="GO:0042147">
    <property type="term" value="P:retrograde transport, endosome to Golgi"/>
    <property type="evidence" value="ECO:0007669"/>
    <property type="project" value="InterPro"/>
</dbReference>
<dbReference type="GO" id="GO:0000938">
    <property type="term" value="C:GARP complex"/>
    <property type="evidence" value="ECO:0007669"/>
    <property type="project" value="InterPro"/>
</dbReference>
<evidence type="ECO:0000313" key="3">
    <source>
        <dbReference type="Proteomes" id="UP001445076"/>
    </source>
</evidence>
<keyword evidence="3" id="KW-1185">Reference proteome</keyword>
<feature type="domain" description="Vps53 N-terminal" evidence="1">
    <location>
        <begin position="79"/>
        <end position="154"/>
    </location>
</feature>
<comment type="caution">
    <text evidence="2">The sequence shown here is derived from an EMBL/GenBank/DDBJ whole genome shotgun (WGS) entry which is preliminary data.</text>
</comment>
<dbReference type="EMBL" id="JARKIK010000001">
    <property type="protein sequence ID" value="KAK8754379.1"/>
    <property type="molecule type" value="Genomic_DNA"/>
</dbReference>
<gene>
    <name evidence="2" type="ORF">OTU49_015904</name>
</gene>
<protein>
    <recommendedName>
        <fullName evidence="1">Vps53 N-terminal domain-containing protein</fullName>
    </recommendedName>
</protein>
<dbReference type="GO" id="GO:0005829">
    <property type="term" value="C:cytosol"/>
    <property type="evidence" value="ECO:0007669"/>
    <property type="project" value="GOC"/>
</dbReference>
<dbReference type="InterPro" id="IPR007234">
    <property type="entry name" value="Vps53_N"/>
</dbReference>
<reference evidence="2" key="2">
    <citation type="submission" date="2024-01" db="EMBL/GenBank/DDBJ databases">
        <authorList>
            <person name="He J."/>
            <person name="Wang M."/>
            <person name="Zheng J."/>
            <person name="Liu Z."/>
        </authorList>
    </citation>
    <scope>NUCLEOTIDE SEQUENCE</scope>
    <source>
        <strain evidence="2">ZL_2023a</strain>
        <tissue evidence="2">Muscle</tissue>
    </source>
</reference>
<evidence type="ECO:0000259" key="1">
    <source>
        <dbReference type="Pfam" id="PF04100"/>
    </source>
</evidence>
<dbReference type="Proteomes" id="UP001445076">
    <property type="component" value="Unassembled WGS sequence"/>
</dbReference>
<dbReference type="PANTHER" id="PTHR12820:SF0">
    <property type="entry name" value="VACUOLAR PROTEIN SORTING-ASSOCIATED PROTEIN 53 HOMOLOG"/>
    <property type="match status" value="1"/>
</dbReference>
<proteinExistence type="predicted"/>
<dbReference type="AlphaFoldDB" id="A0AAW0YBR8"/>
<accession>A0AAW0YBR8</accession>
<organism evidence="2 3">
    <name type="scientific">Cherax quadricarinatus</name>
    <name type="common">Australian red claw crayfish</name>
    <dbReference type="NCBI Taxonomy" id="27406"/>
    <lineage>
        <taxon>Eukaryota</taxon>
        <taxon>Metazoa</taxon>
        <taxon>Ecdysozoa</taxon>
        <taxon>Arthropoda</taxon>
        <taxon>Crustacea</taxon>
        <taxon>Multicrustacea</taxon>
        <taxon>Malacostraca</taxon>
        <taxon>Eumalacostraca</taxon>
        <taxon>Eucarida</taxon>
        <taxon>Decapoda</taxon>
        <taxon>Pleocyemata</taxon>
        <taxon>Astacidea</taxon>
        <taxon>Parastacoidea</taxon>
        <taxon>Parastacidae</taxon>
        <taxon>Cherax</taxon>
    </lineage>
</organism>
<sequence>YKPNNIRKTKHLKNLLQHARGINKEGSTSGTFKIILKSVCSIMEPDNITEVEKLNLDFPQEVVQAIQEILPSDDPFDAPDFNTVEYINTRFPAEQSLHHIDDVLEEMRLKIASTDDQIRTVVRSLTNVDQDGRASLLNAQEAIAELFTRFQDIKISLTGKSR</sequence>